<dbReference type="GO" id="GO:0003677">
    <property type="term" value="F:DNA binding"/>
    <property type="evidence" value="ECO:0007669"/>
    <property type="project" value="InterPro"/>
</dbReference>
<dbReference type="AlphaFoldDB" id="A0A2T7BF97"/>
<dbReference type="GO" id="GO:0016987">
    <property type="term" value="F:sigma factor activity"/>
    <property type="evidence" value="ECO:0007669"/>
    <property type="project" value="UniProtKB-KW"/>
</dbReference>
<gene>
    <name evidence="7" type="ORF">DCC81_11610</name>
</gene>
<accession>A0A2T7BF97</accession>
<dbReference type="SUPFAM" id="SSF88946">
    <property type="entry name" value="Sigma2 domain of RNA polymerase sigma factors"/>
    <property type="match status" value="1"/>
</dbReference>
<dbReference type="PANTHER" id="PTHR43133">
    <property type="entry name" value="RNA POLYMERASE ECF-TYPE SIGMA FACTO"/>
    <property type="match status" value="1"/>
</dbReference>
<reference evidence="7 8" key="1">
    <citation type="submission" date="2018-04" db="EMBL/GenBank/DDBJ databases">
        <title>Chitinophaga fuyangensis sp. nov., isolated from soil in a chemical factory.</title>
        <authorList>
            <person name="Chen K."/>
        </authorList>
    </citation>
    <scope>NUCLEOTIDE SEQUENCE [LARGE SCALE GENOMIC DNA]</scope>
    <source>
        <strain evidence="7 8">LY-1</strain>
    </source>
</reference>
<dbReference type="SUPFAM" id="SSF88659">
    <property type="entry name" value="Sigma3 and sigma4 domains of RNA polymerase sigma factors"/>
    <property type="match status" value="1"/>
</dbReference>
<dbReference type="InterPro" id="IPR039425">
    <property type="entry name" value="RNA_pol_sigma-70-like"/>
</dbReference>
<dbReference type="Gene3D" id="1.10.1740.10">
    <property type="match status" value="1"/>
</dbReference>
<dbReference type="Pfam" id="PF04542">
    <property type="entry name" value="Sigma70_r2"/>
    <property type="match status" value="1"/>
</dbReference>
<dbReference type="OrthoDB" id="9150024at2"/>
<dbReference type="GO" id="GO:0006352">
    <property type="term" value="P:DNA-templated transcription initiation"/>
    <property type="evidence" value="ECO:0007669"/>
    <property type="project" value="InterPro"/>
</dbReference>
<dbReference type="EMBL" id="QCYK01000002">
    <property type="protein sequence ID" value="PUZ24957.1"/>
    <property type="molecule type" value="Genomic_DNA"/>
</dbReference>
<sequence length="179" mass="20869">MKLSDKPAALWQKIREGEKEALFLLYDDLYFHLVRYGLSVHSDSDLVKDCVGQLFLKLWDRHQTLNAVGNVQSYLFTTLRRLIINALDAESKVRNMKTEEGEEASYEQIIIAREKDEELKKNLQSALQALSPRQMELIRLKFFEDLSYEEIAHVSAQNVKTSYNTIYEAIKTLRLKLKV</sequence>
<name>A0A2T7BF97_9BACT</name>
<evidence type="ECO:0000256" key="1">
    <source>
        <dbReference type="ARBA" id="ARBA00010641"/>
    </source>
</evidence>
<keyword evidence="8" id="KW-1185">Reference proteome</keyword>
<dbReference type="InterPro" id="IPR013324">
    <property type="entry name" value="RNA_pol_sigma_r3/r4-like"/>
</dbReference>
<dbReference type="InterPro" id="IPR014284">
    <property type="entry name" value="RNA_pol_sigma-70_dom"/>
</dbReference>
<feature type="domain" description="RNA polymerase sigma factor 70 region 4 type 2" evidence="6">
    <location>
        <begin position="122"/>
        <end position="173"/>
    </location>
</feature>
<organism evidence="7 8">
    <name type="scientific">Chitinophaga parva</name>
    <dbReference type="NCBI Taxonomy" id="2169414"/>
    <lineage>
        <taxon>Bacteria</taxon>
        <taxon>Pseudomonadati</taxon>
        <taxon>Bacteroidota</taxon>
        <taxon>Chitinophagia</taxon>
        <taxon>Chitinophagales</taxon>
        <taxon>Chitinophagaceae</taxon>
        <taxon>Chitinophaga</taxon>
    </lineage>
</organism>
<dbReference type="Proteomes" id="UP000244450">
    <property type="component" value="Unassembled WGS sequence"/>
</dbReference>
<dbReference type="PANTHER" id="PTHR43133:SF46">
    <property type="entry name" value="RNA POLYMERASE SIGMA-70 FACTOR ECF SUBFAMILY"/>
    <property type="match status" value="1"/>
</dbReference>
<dbReference type="InterPro" id="IPR013249">
    <property type="entry name" value="RNA_pol_sigma70_r4_t2"/>
</dbReference>
<dbReference type="Pfam" id="PF08281">
    <property type="entry name" value="Sigma70_r4_2"/>
    <property type="match status" value="1"/>
</dbReference>
<dbReference type="InterPro" id="IPR007627">
    <property type="entry name" value="RNA_pol_sigma70_r2"/>
</dbReference>
<evidence type="ECO:0000313" key="7">
    <source>
        <dbReference type="EMBL" id="PUZ24957.1"/>
    </source>
</evidence>
<keyword evidence="3" id="KW-0731">Sigma factor</keyword>
<evidence type="ECO:0000256" key="2">
    <source>
        <dbReference type="ARBA" id="ARBA00023015"/>
    </source>
</evidence>
<dbReference type="NCBIfam" id="TIGR02937">
    <property type="entry name" value="sigma70-ECF"/>
    <property type="match status" value="1"/>
</dbReference>
<comment type="caution">
    <text evidence="7">The sequence shown here is derived from an EMBL/GenBank/DDBJ whole genome shotgun (WGS) entry which is preliminary data.</text>
</comment>
<dbReference type="Gene3D" id="1.10.10.10">
    <property type="entry name" value="Winged helix-like DNA-binding domain superfamily/Winged helix DNA-binding domain"/>
    <property type="match status" value="1"/>
</dbReference>
<comment type="similarity">
    <text evidence="1">Belongs to the sigma-70 factor family. ECF subfamily.</text>
</comment>
<keyword evidence="2" id="KW-0805">Transcription regulation</keyword>
<evidence type="ECO:0000259" key="6">
    <source>
        <dbReference type="Pfam" id="PF08281"/>
    </source>
</evidence>
<dbReference type="RefSeq" id="WP_108686794.1">
    <property type="nucleotide sequence ID" value="NZ_QCYK01000002.1"/>
</dbReference>
<dbReference type="CDD" id="cd06171">
    <property type="entry name" value="Sigma70_r4"/>
    <property type="match status" value="1"/>
</dbReference>
<dbReference type="InterPro" id="IPR013325">
    <property type="entry name" value="RNA_pol_sigma_r2"/>
</dbReference>
<evidence type="ECO:0000256" key="4">
    <source>
        <dbReference type="ARBA" id="ARBA00023163"/>
    </source>
</evidence>
<protein>
    <submittedName>
        <fullName evidence="7">RNA polymerase</fullName>
    </submittedName>
</protein>
<dbReference type="InterPro" id="IPR036388">
    <property type="entry name" value="WH-like_DNA-bd_sf"/>
</dbReference>
<evidence type="ECO:0000256" key="3">
    <source>
        <dbReference type="ARBA" id="ARBA00023082"/>
    </source>
</evidence>
<feature type="domain" description="RNA polymerase sigma-70 region 2" evidence="5">
    <location>
        <begin position="27"/>
        <end position="91"/>
    </location>
</feature>
<keyword evidence="4" id="KW-0804">Transcription</keyword>
<proteinExistence type="inferred from homology"/>
<evidence type="ECO:0000313" key="8">
    <source>
        <dbReference type="Proteomes" id="UP000244450"/>
    </source>
</evidence>
<evidence type="ECO:0000259" key="5">
    <source>
        <dbReference type="Pfam" id="PF04542"/>
    </source>
</evidence>